<dbReference type="InterPro" id="IPR025110">
    <property type="entry name" value="AMP-bd_C"/>
</dbReference>
<geneLocation type="plasmid" evidence="6">
    <name>Tros</name>
</geneLocation>
<evidence type="ECO:0000313" key="6">
    <source>
        <dbReference type="Proteomes" id="UP000000447"/>
    </source>
</evidence>
<comment type="similarity">
    <text evidence="1">Belongs to the ATP-dependent AMP-binding enzyme family.</text>
</comment>
<name>B9L5H0_THERP</name>
<dbReference type="GO" id="GO:0016877">
    <property type="term" value="F:ligase activity, forming carbon-sulfur bonds"/>
    <property type="evidence" value="ECO:0007669"/>
    <property type="project" value="UniProtKB-ARBA"/>
</dbReference>
<dbReference type="PROSITE" id="PS00455">
    <property type="entry name" value="AMP_BINDING"/>
    <property type="match status" value="1"/>
</dbReference>
<evidence type="ECO:0000256" key="1">
    <source>
        <dbReference type="ARBA" id="ARBA00006432"/>
    </source>
</evidence>
<dbReference type="Gene3D" id="3.40.50.12780">
    <property type="entry name" value="N-terminal domain of ligase-like"/>
    <property type="match status" value="1"/>
</dbReference>
<dbReference type="Pfam" id="PF13193">
    <property type="entry name" value="AMP-binding_C"/>
    <property type="match status" value="1"/>
</dbReference>
<feature type="domain" description="AMP-binding enzyme C-terminal" evidence="4">
    <location>
        <begin position="478"/>
        <end position="553"/>
    </location>
</feature>
<dbReference type="eggNOG" id="COG0318">
    <property type="taxonomic scope" value="Bacteria"/>
</dbReference>
<dbReference type="NCBIfam" id="NF004837">
    <property type="entry name" value="PRK06187.1"/>
    <property type="match status" value="1"/>
</dbReference>
<dbReference type="InterPro" id="IPR045851">
    <property type="entry name" value="AMP-bd_C_sf"/>
</dbReference>
<protein>
    <submittedName>
        <fullName evidence="5">Medium-chain-fatty-acid--CoA ligase (Medium-chain acyl-CoA synthetase)</fullName>
        <ecNumber evidence="5">6.2.1.-</ecNumber>
    </submittedName>
</protein>
<dbReference type="PANTHER" id="PTHR43767:SF11">
    <property type="entry name" value="MEDIUM-CHAIN-FATTY-ACID--COA LIGASE"/>
    <property type="match status" value="1"/>
</dbReference>
<sequence length="572" mass="64251">MNKSTRSAACAEFPERVDHSFREGFAGEEHWYTDRAGGKRGMNLDTLTIRHVLVRTHRYFPRSEVVERVGEGQVRRFCYAELAEEAIRFANGLRSLGVREGDRVATLLWNTWPHLVAYLAIPNIGAVIHTLNLRLHPNDLAYIAHHAEDKVLIVEDSLVPLYEQFRDHAPFQQVIVVGDATKVPGALSYAELIQQHEPDERALVDVHWNTPAFLLYTSGTTGKPKGVLYVHAQLALAALALTSTITYYVSKEDSIVLSVPMFHVASWALPYAGLIVGAKLVLPGPHPQPADLLNLLSDEQGTFVAGVPTVWHDAANLVENYPGRWTFSPKLRLILGGSAAPEALIRRWESFGVTVIHGWGMSEVLLGLQSHVKLADFPPEKRYELLLKQGMPSPFVEAKVLTFDGAEAPWDGQTMGELLVRGAWIADSYYRGESPDSFVDGWLRTGDVAVIDQEGYVKLVDRLKDVIKSGGEWISTIELENALMSHPAVEEAAVIGVPHERWQERPIGVVVLRRGQSTTEEELKEYLRQRFVRWWVPDAIVFVDELPKTSTGKLAKATLRERFRDWKWEERA</sequence>
<evidence type="ECO:0000256" key="2">
    <source>
        <dbReference type="ARBA" id="ARBA00022598"/>
    </source>
</evidence>
<evidence type="ECO:0000313" key="5">
    <source>
        <dbReference type="EMBL" id="ACM06496.1"/>
    </source>
</evidence>
<dbReference type="EC" id="6.2.1.-" evidence="5"/>
<dbReference type="InterPro" id="IPR050237">
    <property type="entry name" value="ATP-dep_AMP-bd_enzyme"/>
</dbReference>
<keyword evidence="5" id="KW-0614">Plasmid</keyword>
<dbReference type="PANTHER" id="PTHR43767">
    <property type="entry name" value="LONG-CHAIN-FATTY-ACID--COA LIGASE"/>
    <property type="match status" value="1"/>
</dbReference>
<dbReference type="Proteomes" id="UP000000447">
    <property type="component" value="Plasmid unnamed"/>
</dbReference>
<keyword evidence="6" id="KW-1185">Reference proteome</keyword>
<dbReference type="EMBL" id="CP001276">
    <property type="protein sequence ID" value="ACM06496.1"/>
    <property type="molecule type" value="Genomic_DNA"/>
</dbReference>
<feature type="domain" description="AMP-dependent synthetase/ligase" evidence="3">
    <location>
        <begin position="65"/>
        <end position="430"/>
    </location>
</feature>
<reference evidence="5 6" key="1">
    <citation type="journal article" date="2009" name="PLoS ONE">
        <title>Complete genome sequence of the aerobic CO-oxidizing thermophile Thermomicrobium roseum.</title>
        <authorList>
            <person name="Wu D."/>
            <person name="Raymond J."/>
            <person name="Wu M."/>
            <person name="Chatterji S."/>
            <person name="Ren Q."/>
            <person name="Graham J.E."/>
            <person name="Bryant D.A."/>
            <person name="Robb F."/>
            <person name="Colman A."/>
            <person name="Tallon L.J."/>
            <person name="Badger J.H."/>
            <person name="Madupu R."/>
            <person name="Ward N.L."/>
            <person name="Eisen J.A."/>
        </authorList>
    </citation>
    <scope>NUCLEOTIDE SEQUENCE [LARGE SCALE GENOMIC DNA]</scope>
    <source>
        <strain evidence="6">ATCC 27502 / DSM 5159 / P-2</strain>
        <plasmid evidence="5">unnamed</plasmid>
    </source>
</reference>
<dbReference type="InterPro" id="IPR042099">
    <property type="entry name" value="ANL_N_sf"/>
</dbReference>
<evidence type="ECO:0000259" key="4">
    <source>
        <dbReference type="Pfam" id="PF13193"/>
    </source>
</evidence>
<evidence type="ECO:0000259" key="3">
    <source>
        <dbReference type="Pfam" id="PF00501"/>
    </source>
</evidence>
<proteinExistence type="inferred from homology"/>
<dbReference type="HOGENOM" id="CLU_000022_59_5_0"/>
<dbReference type="KEGG" id="tro:trd_A0097"/>
<dbReference type="AlphaFoldDB" id="B9L5H0"/>
<organism evidence="5 6">
    <name type="scientific">Thermomicrobium roseum (strain ATCC 27502 / DSM 5159 / P-2)</name>
    <dbReference type="NCBI Taxonomy" id="309801"/>
    <lineage>
        <taxon>Bacteria</taxon>
        <taxon>Pseudomonadati</taxon>
        <taxon>Thermomicrobiota</taxon>
        <taxon>Thermomicrobia</taxon>
        <taxon>Thermomicrobiales</taxon>
        <taxon>Thermomicrobiaceae</taxon>
        <taxon>Thermomicrobium</taxon>
    </lineage>
</organism>
<dbReference type="Pfam" id="PF00501">
    <property type="entry name" value="AMP-binding"/>
    <property type="match status" value="1"/>
</dbReference>
<dbReference type="RefSeq" id="WP_012642483.1">
    <property type="nucleotide sequence ID" value="NC_011961.1"/>
</dbReference>
<dbReference type="InterPro" id="IPR020845">
    <property type="entry name" value="AMP-binding_CS"/>
</dbReference>
<dbReference type="CDD" id="cd12119">
    <property type="entry name" value="ttLC_FACS_AlkK_like"/>
    <property type="match status" value="1"/>
</dbReference>
<dbReference type="InterPro" id="IPR000873">
    <property type="entry name" value="AMP-dep_synth/lig_dom"/>
</dbReference>
<keyword evidence="2 5" id="KW-0436">Ligase</keyword>
<dbReference type="Gene3D" id="3.30.300.30">
    <property type="match status" value="1"/>
</dbReference>
<dbReference type="FunFam" id="3.30.300.30:FF:000008">
    <property type="entry name" value="2,3-dihydroxybenzoate-AMP ligase"/>
    <property type="match status" value="1"/>
</dbReference>
<dbReference type="SUPFAM" id="SSF56801">
    <property type="entry name" value="Acetyl-CoA synthetase-like"/>
    <property type="match status" value="1"/>
</dbReference>
<accession>B9L5H0</accession>
<gene>
    <name evidence="5" type="ordered locus">trd_A0097</name>
</gene>